<proteinExistence type="predicted"/>
<evidence type="ECO:0000313" key="2">
    <source>
        <dbReference type="EMBL" id="KKN61675.1"/>
    </source>
</evidence>
<dbReference type="GO" id="GO:0005694">
    <property type="term" value="C:chromosome"/>
    <property type="evidence" value="ECO:0007669"/>
    <property type="project" value="InterPro"/>
</dbReference>
<dbReference type="GO" id="GO:0006265">
    <property type="term" value="P:DNA topological change"/>
    <property type="evidence" value="ECO:0007669"/>
    <property type="project" value="InterPro"/>
</dbReference>
<dbReference type="Gene3D" id="3.30.65.10">
    <property type="entry name" value="Bacterial Topoisomerase I, domain 1"/>
    <property type="match status" value="1"/>
</dbReference>
<dbReference type="GO" id="GO:0003916">
    <property type="term" value="F:DNA topoisomerase activity"/>
    <property type="evidence" value="ECO:0007669"/>
    <property type="project" value="InterPro"/>
</dbReference>
<reference evidence="2" key="1">
    <citation type="journal article" date="2015" name="Nature">
        <title>Complex archaea that bridge the gap between prokaryotes and eukaryotes.</title>
        <authorList>
            <person name="Spang A."/>
            <person name="Saw J.H."/>
            <person name="Jorgensen S.L."/>
            <person name="Zaremba-Niedzwiedzka K."/>
            <person name="Martijn J."/>
            <person name="Lind A.E."/>
            <person name="van Eijk R."/>
            <person name="Schleper C."/>
            <person name="Guy L."/>
            <person name="Ettema T.J."/>
        </authorList>
    </citation>
    <scope>NUCLEOTIDE SEQUENCE</scope>
</reference>
<dbReference type="EMBL" id="LAZR01000650">
    <property type="protein sequence ID" value="KKN61675.1"/>
    <property type="molecule type" value="Genomic_DNA"/>
</dbReference>
<dbReference type="Pfam" id="PF01396">
    <property type="entry name" value="Zn_ribbon_Top1"/>
    <property type="match status" value="1"/>
</dbReference>
<dbReference type="InterPro" id="IPR013498">
    <property type="entry name" value="Topo_IA_Znf"/>
</dbReference>
<dbReference type="SUPFAM" id="SSF57783">
    <property type="entry name" value="Zinc beta-ribbon"/>
    <property type="match status" value="1"/>
</dbReference>
<gene>
    <name evidence="2" type="ORF">LCGC14_0519500</name>
</gene>
<name>A0A0F9RZ01_9ZZZZ</name>
<feature type="domain" description="DNA topoisomerase type IA zn finger" evidence="1">
    <location>
        <begin position="13"/>
        <end position="40"/>
    </location>
</feature>
<evidence type="ECO:0000259" key="1">
    <source>
        <dbReference type="Pfam" id="PF01396"/>
    </source>
</evidence>
<protein>
    <recommendedName>
        <fullName evidence="1">DNA topoisomerase type IA zn finger domain-containing protein</fullName>
    </recommendedName>
</protein>
<comment type="caution">
    <text evidence="2">The sequence shown here is derived from an EMBL/GenBank/DDBJ whole genome shotgun (WGS) entry which is preliminary data.</text>
</comment>
<dbReference type="AlphaFoldDB" id="A0A0F9RZ01"/>
<organism evidence="2">
    <name type="scientific">marine sediment metagenome</name>
    <dbReference type="NCBI Taxonomy" id="412755"/>
    <lineage>
        <taxon>unclassified sequences</taxon>
        <taxon>metagenomes</taxon>
        <taxon>ecological metagenomes</taxon>
    </lineage>
</organism>
<accession>A0A0F9RZ01</accession>
<sequence length="41" mass="4616">MSENEKDTEFPKTCPECGKPLQERSGKYGRFLGCTGYPDCI</sequence>
<dbReference type="GO" id="GO:0003677">
    <property type="term" value="F:DNA binding"/>
    <property type="evidence" value="ECO:0007669"/>
    <property type="project" value="InterPro"/>
</dbReference>